<feature type="compositionally biased region" description="Acidic residues" evidence="6">
    <location>
        <begin position="989"/>
        <end position="998"/>
    </location>
</feature>
<keyword evidence="4 7" id="KW-0472">Membrane</keyword>
<keyword evidence="9" id="KW-1185">Reference proteome</keyword>
<dbReference type="InterPro" id="IPR002523">
    <property type="entry name" value="MgTranspt_CorA/ZnTranspt_ZntB"/>
</dbReference>
<dbReference type="Pfam" id="PF01544">
    <property type="entry name" value="CorA"/>
    <property type="match status" value="1"/>
</dbReference>
<protein>
    <recommendedName>
        <fullName evidence="10">CorA-like Mg2+ transporter</fullName>
    </recommendedName>
</protein>
<dbReference type="Proteomes" id="UP001281614">
    <property type="component" value="Unassembled WGS sequence"/>
</dbReference>
<feature type="coiled-coil region" evidence="5">
    <location>
        <begin position="867"/>
        <end position="915"/>
    </location>
</feature>
<evidence type="ECO:0000256" key="5">
    <source>
        <dbReference type="SAM" id="Coils"/>
    </source>
</evidence>
<evidence type="ECO:0000256" key="6">
    <source>
        <dbReference type="SAM" id="MobiDB-lite"/>
    </source>
</evidence>
<evidence type="ECO:0000256" key="2">
    <source>
        <dbReference type="ARBA" id="ARBA00022692"/>
    </source>
</evidence>
<accession>A0AAE0DDR5</accession>
<proteinExistence type="predicted"/>
<dbReference type="AlphaFoldDB" id="A0AAE0DDR5"/>
<keyword evidence="3 7" id="KW-1133">Transmembrane helix</keyword>
<feature type="region of interest" description="Disordered" evidence="6">
    <location>
        <begin position="989"/>
        <end position="1019"/>
    </location>
</feature>
<sequence length="1056" mass="121592">MKLDLKYFALNGTIYQTLTFDYSRAFDETTVPSLWMRGDMLIRNLDYVNSSSSPSTRNPFNRSNDPGYRAPRLEDGRLVREHEDADGNIAALCISAFSGDRILSFSKTRSPGASHIAYDYRLDWHDSALEDVHQLGVLSVTIAYTLKYGESPAPPTISPNLLEELDSSRHPYEAQILSVYPKLDLCLGRNLEHVLSVCSIPIFRNEVDEGPTIALTCGDIDGHFVSTAASFYSFQILLLALKHFLYRHDILMASDDTTGRHFAVTSTMFYVTGMINRIRNTCRGHVAWLLQTANRSGMQLCPYYWVNGEEIEGWQLKTEYPGASLVQTPFHIIKICDFYKIRGECFKVEDKCALERIVDKWVEEINNYRIDAPGLFDFRRHDSEPTRSFYLTDHAIVWQAIKSAEEMGLQLSLPRGWSSSNIQESILNVFATPNPLIHQHLLAVRRGPAQTTFNFRSEDTALFRAAEMGLFHEYTQMESPLALQQVTGIWERTVQYQSYHMSKDVTNRGDPRKRALAIIAAQVQVEPYSPFFQMLNSGILSLTEVFSDAGLFPGGLNGRSQPILLYKDELLRGEYWGITFEIPYLLWKYSSPSSGHTSRVMRHNLERGGWQSEARYEFQLWPIDPVPSPMAQMATGTERTKAYLNRYYFPRPSHNLASSTSPDGNIRELQDEWLYNRPTFFISSNDMWKLLVGHTERLLETTPFRYIPFTGAVVDVTKSKLPNMKLSRKPISMRILRTADDVLDVVGKGRSTESAKKRFWVFFSTYPSESKTYNSIISLSLGGRYESILDQIKHFRGFQNTIQQIANQCSKSIESINLWRDRERTRELNRPRWTFNDESRYRVIILKLLAANDDVIRTLWINQDKIANLVETELEEMYDNLEFIRRDMDFRRIERDRERDERDRERDERDRKQDDNIKRFTFVTTIFVPLGFAASVFSMDQAPKLETLVYMIATAAGAFVFTGAMLWILNKDYFNEFKRWIGWGKSPIEDEGTLDTDEEGKTDLEPGQGVRGETATNSVQPDLMRESRRSWSIVRKSVGRAGTNNDLEARMGIHDD</sequence>
<keyword evidence="5" id="KW-0175">Coiled coil</keyword>
<gene>
    <name evidence="8" type="ORF">CKAH01_11737</name>
</gene>
<name>A0AAE0DDR5_COLKA</name>
<evidence type="ECO:0000256" key="3">
    <source>
        <dbReference type="ARBA" id="ARBA00022989"/>
    </source>
</evidence>
<evidence type="ECO:0000313" key="9">
    <source>
        <dbReference type="Proteomes" id="UP001281614"/>
    </source>
</evidence>
<dbReference type="SUPFAM" id="SSF144083">
    <property type="entry name" value="Magnesium transport protein CorA, transmembrane region"/>
    <property type="match status" value="1"/>
</dbReference>
<comment type="subcellular location">
    <subcellularLocation>
        <location evidence="1">Membrane</location>
        <topology evidence="1">Multi-pass membrane protein</topology>
    </subcellularLocation>
</comment>
<evidence type="ECO:0008006" key="10">
    <source>
        <dbReference type="Google" id="ProtNLM"/>
    </source>
</evidence>
<organism evidence="8 9">
    <name type="scientific">Colletotrichum kahawae</name>
    <name type="common">Coffee berry disease fungus</name>
    <dbReference type="NCBI Taxonomy" id="34407"/>
    <lineage>
        <taxon>Eukaryota</taxon>
        <taxon>Fungi</taxon>
        <taxon>Dikarya</taxon>
        <taxon>Ascomycota</taxon>
        <taxon>Pezizomycotina</taxon>
        <taxon>Sordariomycetes</taxon>
        <taxon>Hypocreomycetidae</taxon>
        <taxon>Glomerellales</taxon>
        <taxon>Glomerellaceae</taxon>
        <taxon>Colletotrichum</taxon>
        <taxon>Colletotrichum gloeosporioides species complex</taxon>
    </lineage>
</organism>
<dbReference type="EMBL" id="VYYT01000011">
    <property type="protein sequence ID" value="KAK2778492.1"/>
    <property type="molecule type" value="Genomic_DNA"/>
</dbReference>
<keyword evidence="2 7" id="KW-0812">Transmembrane</keyword>
<dbReference type="GO" id="GO:0046873">
    <property type="term" value="F:metal ion transmembrane transporter activity"/>
    <property type="evidence" value="ECO:0007669"/>
    <property type="project" value="InterPro"/>
</dbReference>
<evidence type="ECO:0000313" key="8">
    <source>
        <dbReference type="EMBL" id="KAK2778492.1"/>
    </source>
</evidence>
<evidence type="ECO:0000256" key="1">
    <source>
        <dbReference type="ARBA" id="ARBA00004141"/>
    </source>
</evidence>
<dbReference type="Gene3D" id="1.20.58.340">
    <property type="entry name" value="Magnesium transport protein CorA, transmembrane region"/>
    <property type="match status" value="1"/>
</dbReference>
<dbReference type="GO" id="GO:0016020">
    <property type="term" value="C:membrane"/>
    <property type="evidence" value="ECO:0007669"/>
    <property type="project" value="UniProtKB-SubCell"/>
</dbReference>
<evidence type="ECO:0000256" key="4">
    <source>
        <dbReference type="ARBA" id="ARBA00023136"/>
    </source>
</evidence>
<dbReference type="InterPro" id="IPR045863">
    <property type="entry name" value="CorA_TM1_TM2"/>
</dbReference>
<comment type="caution">
    <text evidence="8">The sequence shown here is derived from an EMBL/GenBank/DDBJ whole genome shotgun (WGS) entry which is preliminary data.</text>
</comment>
<reference evidence="8" key="1">
    <citation type="submission" date="2023-02" db="EMBL/GenBank/DDBJ databases">
        <title>Colletotrichum kahawae CIFC_Que2 genome sequencing and assembly.</title>
        <authorList>
            <person name="Baroncelli R."/>
        </authorList>
    </citation>
    <scope>NUCLEOTIDE SEQUENCE</scope>
    <source>
        <strain evidence="8">CIFC_Que2</strain>
    </source>
</reference>
<feature type="region of interest" description="Disordered" evidence="6">
    <location>
        <begin position="50"/>
        <end position="71"/>
    </location>
</feature>
<evidence type="ECO:0000256" key="7">
    <source>
        <dbReference type="SAM" id="Phobius"/>
    </source>
</evidence>
<feature type="compositionally biased region" description="Polar residues" evidence="6">
    <location>
        <begin position="50"/>
        <end position="64"/>
    </location>
</feature>
<feature type="transmembrane region" description="Helical" evidence="7">
    <location>
        <begin position="949"/>
        <end position="969"/>
    </location>
</feature>